<evidence type="ECO:0000256" key="1">
    <source>
        <dbReference type="ARBA" id="ARBA00004496"/>
    </source>
</evidence>
<evidence type="ECO:0000256" key="2">
    <source>
        <dbReference type="ARBA" id="ARBA00009695"/>
    </source>
</evidence>
<proteinExistence type="inferred from homology"/>
<evidence type="ECO:0000259" key="5">
    <source>
        <dbReference type="Pfam" id="PF02631"/>
    </source>
</evidence>
<evidence type="ECO:0000256" key="4">
    <source>
        <dbReference type="ARBA" id="ARBA00022490"/>
    </source>
</evidence>
<evidence type="ECO:0000256" key="3">
    <source>
        <dbReference type="ARBA" id="ARBA00018111"/>
    </source>
</evidence>
<gene>
    <name evidence="7" type="ORF">L9G74_02535</name>
</gene>
<dbReference type="Pfam" id="PF02631">
    <property type="entry name" value="RecX_HTH2"/>
    <property type="match status" value="1"/>
</dbReference>
<dbReference type="InterPro" id="IPR053924">
    <property type="entry name" value="RecX_HTH_2nd"/>
</dbReference>
<feature type="domain" description="RecX second three-helical" evidence="5">
    <location>
        <begin position="42"/>
        <end position="82"/>
    </location>
</feature>
<dbReference type="PANTHER" id="PTHR33602">
    <property type="entry name" value="REGULATORY PROTEIN RECX FAMILY PROTEIN"/>
    <property type="match status" value="1"/>
</dbReference>
<dbReference type="Gene3D" id="1.10.10.10">
    <property type="entry name" value="Winged helix-like DNA-binding domain superfamily/Winged helix DNA-binding domain"/>
    <property type="match status" value="3"/>
</dbReference>
<comment type="caution">
    <text evidence="7">The sequence shown here is derived from an EMBL/GenBank/DDBJ whole genome shotgun (WGS) entry which is preliminary data.</text>
</comment>
<evidence type="ECO:0000259" key="6">
    <source>
        <dbReference type="Pfam" id="PF21981"/>
    </source>
</evidence>
<name>A0ABT2FGF4_9GAMM</name>
<comment type="similarity">
    <text evidence="2">Belongs to the RecX family.</text>
</comment>
<dbReference type="InterPro" id="IPR036388">
    <property type="entry name" value="WH-like_DNA-bd_sf"/>
</dbReference>
<dbReference type="PANTHER" id="PTHR33602:SF1">
    <property type="entry name" value="REGULATORY PROTEIN RECX FAMILY PROTEIN"/>
    <property type="match status" value="1"/>
</dbReference>
<keyword evidence="4" id="KW-0963">Cytoplasm</keyword>
<dbReference type="InterPro" id="IPR053925">
    <property type="entry name" value="RecX_HTH_3rd"/>
</dbReference>
<dbReference type="Proteomes" id="UP001201549">
    <property type="component" value="Unassembled WGS sequence"/>
</dbReference>
<dbReference type="EMBL" id="JAKOGG010000001">
    <property type="protein sequence ID" value="MCS4555308.1"/>
    <property type="molecule type" value="Genomic_DNA"/>
</dbReference>
<keyword evidence="8" id="KW-1185">Reference proteome</keyword>
<reference evidence="8" key="1">
    <citation type="submission" date="2023-07" db="EMBL/GenBank/DDBJ databases">
        <title>Shewanella mangrovi sp. nov., an acetaldehyde- degrading bacterium isolated from mangrove sediment.</title>
        <authorList>
            <person name="Liu Y."/>
        </authorList>
    </citation>
    <scope>NUCLEOTIDE SEQUENCE [LARGE SCALE GENOMIC DNA]</scope>
    <source>
        <strain evidence="8">C32</strain>
    </source>
</reference>
<protein>
    <recommendedName>
        <fullName evidence="3">Regulatory protein RecX</fullName>
    </recommendedName>
</protein>
<dbReference type="InterPro" id="IPR003783">
    <property type="entry name" value="Regulatory_RecX"/>
</dbReference>
<sequence>MNILARCDKSCAALAQQLLQKGFDEVAVDEAVSWALELGYLDDQRLAEAILRSQLTKLHGPAKVEQALQLKGISKQLAVQVLNNTEVDWFALAEQRLQRKFANLAPAADFQAKQKQQAKIVRHLLGQGFNYEQANYALSSHLRELTSD</sequence>
<comment type="subcellular location">
    <subcellularLocation>
        <location evidence="1">Cytoplasm</location>
    </subcellularLocation>
</comment>
<accession>A0ABT2FGF4</accession>
<dbReference type="Pfam" id="PF21981">
    <property type="entry name" value="RecX_HTH3"/>
    <property type="match status" value="1"/>
</dbReference>
<feature type="domain" description="RecX third three-helical" evidence="6">
    <location>
        <begin position="86"/>
        <end position="138"/>
    </location>
</feature>
<evidence type="ECO:0000313" key="7">
    <source>
        <dbReference type="EMBL" id="MCS4555308.1"/>
    </source>
</evidence>
<organism evidence="7 8">
    <name type="scientific">Shewanella electrica</name>
    <dbReference type="NCBI Taxonomy" id="515560"/>
    <lineage>
        <taxon>Bacteria</taxon>
        <taxon>Pseudomonadati</taxon>
        <taxon>Pseudomonadota</taxon>
        <taxon>Gammaproteobacteria</taxon>
        <taxon>Alteromonadales</taxon>
        <taxon>Shewanellaceae</taxon>
        <taxon>Shewanella</taxon>
    </lineage>
</organism>
<evidence type="ECO:0000313" key="8">
    <source>
        <dbReference type="Proteomes" id="UP001201549"/>
    </source>
</evidence>